<proteinExistence type="predicted"/>
<name>A0A397TS06_9GLOM</name>
<dbReference type="AlphaFoldDB" id="A0A397TS06"/>
<dbReference type="EMBL" id="QKYT01000006">
    <property type="protein sequence ID" value="RIA99247.1"/>
    <property type="molecule type" value="Genomic_DNA"/>
</dbReference>
<comment type="caution">
    <text evidence="1">The sequence shown here is derived from an EMBL/GenBank/DDBJ whole genome shotgun (WGS) entry which is preliminary data.</text>
</comment>
<organism evidence="1 2">
    <name type="scientific">Glomus cerebriforme</name>
    <dbReference type="NCBI Taxonomy" id="658196"/>
    <lineage>
        <taxon>Eukaryota</taxon>
        <taxon>Fungi</taxon>
        <taxon>Fungi incertae sedis</taxon>
        <taxon>Mucoromycota</taxon>
        <taxon>Glomeromycotina</taxon>
        <taxon>Glomeromycetes</taxon>
        <taxon>Glomerales</taxon>
        <taxon>Glomeraceae</taxon>
        <taxon>Glomus</taxon>
    </lineage>
</organism>
<reference evidence="1 2" key="1">
    <citation type="submission" date="2018-06" db="EMBL/GenBank/DDBJ databases">
        <title>Comparative genomics reveals the genomic features of Rhizophagus irregularis, R. cerebriforme, R. diaphanum and Gigaspora rosea, and their symbiotic lifestyle signature.</title>
        <authorList>
            <person name="Morin E."/>
            <person name="San Clemente H."/>
            <person name="Chen E.C.H."/>
            <person name="De La Providencia I."/>
            <person name="Hainaut M."/>
            <person name="Kuo A."/>
            <person name="Kohler A."/>
            <person name="Murat C."/>
            <person name="Tang N."/>
            <person name="Roy S."/>
            <person name="Loubradou J."/>
            <person name="Henrissat B."/>
            <person name="Grigoriev I.V."/>
            <person name="Corradi N."/>
            <person name="Roux C."/>
            <person name="Martin F.M."/>
        </authorList>
    </citation>
    <scope>NUCLEOTIDE SEQUENCE [LARGE SCALE GENOMIC DNA]</scope>
    <source>
        <strain evidence="1 2">DAOM 227022</strain>
    </source>
</reference>
<sequence length="94" mass="11126">MDRKLDDVKLKQEEMKKASHYQEMHSVTRTRNAILYNNHQDIELLLTDQGEVPMNYPVRAINIANIPNDEVIGLWTRYVHMEMIILKEGDLQNF</sequence>
<gene>
    <name evidence="1" type="ORF">C1645_870121</name>
</gene>
<keyword evidence="2" id="KW-1185">Reference proteome</keyword>
<evidence type="ECO:0000313" key="1">
    <source>
        <dbReference type="EMBL" id="RIA99247.1"/>
    </source>
</evidence>
<evidence type="ECO:0000313" key="2">
    <source>
        <dbReference type="Proteomes" id="UP000265703"/>
    </source>
</evidence>
<accession>A0A397TS06</accession>
<dbReference type="Proteomes" id="UP000265703">
    <property type="component" value="Unassembled WGS sequence"/>
</dbReference>
<protein>
    <submittedName>
        <fullName evidence="1">Uncharacterized protein</fullName>
    </submittedName>
</protein>